<organism evidence="2 3">
    <name type="scientific">Collybia nuda</name>
    <dbReference type="NCBI Taxonomy" id="64659"/>
    <lineage>
        <taxon>Eukaryota</taxon>
        <taxon>Fungi</taxon>
        <taxon>Dikarya</taxon>
        <taxon>Basidiomycota</taxon>
        <taxon>Agaricomycotina</taxon>
        <taxon>Agaricomycetes</taxon>
        <taxon>Agaricomycetidae</taxon>
        <taxon>Agaricales</taxon>
        <taxon>Tricholomatineae</taxon>
        <taxon>Clitocybaceae</taxon>
        <taxon>Collybia</taxon>
    </lineage>
</organism>
<name>A0A9P5Y3A5_9AGAR</name>
<feature type="region of interest" description="Disordered" evidence="1">
    <location>
        <begin position="604"/>
        <end position="637"/>
    </location>
</feature>
<evidence type="ECO:0000313" key="3">
    <source>
        <dbReference type="Proteomes" id="UP000807353"/>
    </source>
</evidence>
<dbReference type="AlphaFoldDB" id="A0A9P5Y3A5"/>
<feature type="compositionally biased region" description="Acidic residues" evidence="1">
    <location>
        <begin position="609"/>
        <end position="637"/>
    </location>
</feature>
<gene>
    <name evidence="2" type="ORF">BDZ94DRAFT_1322969</name>
</gene>
<accession>A0A9P5Y3A5</accession>
<dbReference type="EMBL" id="MU150277">
    <property type="protein sequence ID" value="KAF9461899.1"/>
    <property type="molecule type" value="Genomic_DNA"/>
</dbReference>
<comment type="caution">
    <text evidence="2">The sequence shown here is derived from an EMBL/GenBank/DDBJ whole genome shotgun (WGS) entry which is preliminary data.</text>
</comment>
<proteinExistence type="predicted"/>
<keyword evidence="3" id="KW-1185">Reference proteome</keyword>
<evidence type="ECO:0000256" key="1">
    <source>
        <dbReference type="SAM" id="MobiDB-lite"/>
    </source>
</evidence>
<sequence length="753" mass="84444">MAQYSRPALQTLPLEILNQIAFELVALQPLGPPCDIIPLLLTSSHFNQALSPSTNPVLFARIFRYKFDTRAVERRAFTPSHVQCMEQLVHYCRTMQVLRSGDVYVEPRPMYGGDDDERSATDALFTAFMMMLEDDGKNARQLQEWACADAFAERYLRRRLFEDREENDGWPIESAPNSCALWLMWMLTTEDKLRNETDAQREQMIQLLLPFVFISLRYASSEAPPHFFTLPFPSSTHPNLPQSITSAHGPYPVYPSAQRDFSQIHYATRPVFSPPLAAPAAKLLYFSRRELRPLPIPPHFAQNRAELHARGNFEIGPTVEDMHELNWSWTARLPTEKPTDAPDSCEEWGSLVPPPITRAESAASEELGVFGGSQDPKSRWYGKAPPVERKGGKSRSWDADWWRLRLCGNPLRANPSVRYGRVYEPGCMDGLWVGRMLVSSENVTRALMTNTEHPGPGTLNDMPPYTMQAPIYMRLHEAHGVAGELAAALPSARDLSALQTSTSTSADDGISNAWFAGRTGHVQVSDIGDAGAGTGKRVLVEAEGGRAGKGVYRRWDPRGNMWEGYAHDAEVCDGCAAREEVDVKNRLADALEREELFRSVGLGVGGCQEGEEEGEEEGYYEEEGSEDGGEQTEEEVVDPEWDPVENMDEPGLRAHNRRKVLPCDGIKDIVLFGATDERHGQAFNHFTYYGRVRPWDGLVGILSKARDDSYGYLFFYGYLVGGKNFVGNWRITSEDANGPVWESAFAMSRRDDV</sequence>
<dbReference type="Proteomes" id="UP000807353">
    <property type="component" value="Unassembled WGS sequence"/>
</dbReference>
<protein>
    <recommendedName>
        <fullName evidence="4">F-box domain-containing protein</fullName>
    </recommendedName>
</protein>
<dbReference type="OrthoDB" id="5595695at2759"/>
<evidence type="ECO:0000313" key="2">
    <source>
        <dbReference type="EMBL" id="KAF9461899.1"/>
    </source>
</evidence>
<reference evidence="2" key="1">
    <citation type="submission" date="2020-11" db="EMBL/GenBank/DDBJ databases">
        <authorList>
            <consortium name="DOE Joint Genome Institute"/>
            <person name="Ahrendt S."/>
            <person name="Riley R."/>
            <person name="Andreopoulos W."/>
            <person name="Labutti K."/>
            <person name="Pangilinan J."/>
            <person name="Ruiz-Duenas F.J."/>
            <person name="Barrasa J.M."/>
            <person name="Sanchez-Garcia M."/>
            <person name="Camarero S."/>
            <person name="Miyauchi S."/>
            <person name="Serrano A."/>
            <person name="Linde D."/>
            <person name="Babiker R."/>
            <person name="Drula E."/>
            <person name="Ayuso-Fernandez I."/>
            <person name="Pacheco R."/>
            <person name="Padilla G."/>
            <person name="Ferreira P."/>
            <person name="Barriuso J."/>
            <person name="Kellner H."/>
            <person name="Castanera R."/>
            <person name="Alfaro M."/>
            <person name="Ramirez L."/>
            <person name="Pisabarro A.G."/>
            <person name="Kuo A."/>
            <person name="Tritt A."/>
            <person name="Lipzen A."/>
            <person name="He G."/>
            <person name="Yan M."/>
            <person name="Ng V."/>
            <person name="Cullen D."/>
            <person name="Martin F."/>
            <person name="Rosso M.-N."/>
            <person name="Henrissat B."/>
            <person name="Hibbett D."/>
            <person name="Martinez A.T."/>
            <person name="Grigoriev I.V."/>
        </authorList>
    </citation>
    <scope>NUCLEOTIDE SEQUENCE</scope>
    <source>
        <strain evidence="2">CBS 247.69</strain>
    </source>
</reference>
<evidence type="ECO:0008006" key="4">
    <source>
        <dbReference type="Google" id="ProtNLM"/>
    </source>
</evidence>